<comment type="caution">
    <text evidence="10">The sequence shown here is derived from an EMBL/GenBank/DDBJ whole genome shotgun (WGS) entry which is preliminary data.</text>
</comment>
<dbReference type="PANTHER" id="PTHR11207:SF5">
    <property type="entry name" value="LARGE RIBOSOMAL SUBUNIT PROTEIN ML44"/>
    <property type="match status" value="1"/>
</dbReference>
<comment type="similarity">
    <text evidence="7">Belongs to the ribonuclease III family. Mitochondrion-specific ribosomal protein mL44 subfamily.</text>
</comment>
<dbReference type="Gene3D" id="1.10.1520.10">
    <property type="entry name" value="Ribonuclease III domain"/>
    <property type="match status" value="1"/>
</dbReference>
<dbReference type="Proteomes" id="UP001516400">
    <property type="component" value="Unassembled WGS sequence"/>
</dbReference>
<dbReference type="InterPro" id="IPR055189">
    <property type="entry name" value="RM44_endonuclase"/>
</dbReference>
<keyword evidence="6" id="KW-0687">Ribonucleoprotein</keyword>
<dbReference type="GO" id="GO:1990904">
    <property type="term" value="C:ribonucleoprotein complex"/>
    <property type="evidence" value="ECO:0007669"/>
    <property type="project" value="UniProtKB-KW"/>
</dbReference>
<evidence type="ECO:0000259" key="9">
    <source>
        <dbReference type="SMART" id="SM00535"/>
    </source>
</evidence>
<evidence type="ECO:0000313" key="10">
    <source>
        <dbReference type="EMBL" id="KAL3270937.1"/>
    </source>
</evidence>
<dbReference type="SUPFAM" id="SSF54768">
    <property type="entry name" value="dsRNA-binding domain-like"/>
    <property type="match status" value="1"/>
</dbReference>
<comment type="subcellular location">
    <subcellularLocation>
        <location evidence="1">Mitochondrion</location>
    </subcellularLocation>
</comment>
<evidence type="ECO:0000256" key="3">
    <source>
        <dbReference type="ARBA" id="ARBA00022946"/>
    </source>
</evidence>
<evidence type="ECO:0000256" key="6">
    <source>
        <dbReference type="ARBA" id="ARBA00023274"/>
    </source>
</evidence>
<dbReference type="SUPFAM" id="SSF69065">
    <property type="entry name" value="RNase III domain-like"/>
    <property type="match status" value="1"/>
</dbReference>
<dbReference type="GO" id="GO:0005840">
    <property type="term" value="C:ribosome"/>
    <property type="evidence" value="ECO:0007669"/>
    <property type="project" value="UniProtKB-KW"/>
</dbReference>
<proteinExistence type="inferred from homology"/>
<dbReference type="Gene3D" id="3.30.160.20">
    <property type="match status" value="1"/>
</dbReference>
<evidence type="ECO:0000256" key="4">
    <source>
        <dbReference type="ARBA" id="ARBA00022980"/>
    </source>
</evidence>
<keyword evidence="5" id="KW-0496">Mitochondrion</keyword>
<evidence type="ECO:0000256" key="5">
    <source>
        <dbReference type="ARBA" id="ARBA00023128"/>
    </source>
</evidence>
<keyword evidence="4" id="KW-0689">Ribosomal protein</keyword>
<evidence type="ECO:0000256" key="1">
    <source>
        <dbReference type="ARBA" id="ARBA00004173"/>
    </source>
</evidence>
<keyword evidence="2" id="KW-0694">RNA-binding</keyword>
<evidence type="ECO:0000256" key="2">
    <source>
        <dbReference type="ARBA" id="ARBA00022884"/>
    </source>
</evidence>
<dbReference type="SMART" id="SM00535">
    <property type="entry name" value="RIBOc"/>
    <property type="match status" value="1"/>
</dbReference>
<dbReference type="Pfam" id="PF22935">
    <property type="entry name" value="RM44_endonuclase"/>
    <property type="match status" value="1"/>
</dbReference>
<evidence type="ECO:0000256" key="8">
    <source>
        <dbReference type="ARBA" id="ARBA00035187"/>
    </source>
</evidence>
<dbReference type="InterPro" id="IPR044444">
    <property type="entry name" value="Ribosomal_mL44_DSRM_metazoa"/>
</dbReference>
<dbReference type="CDD" id="cd19874">
    <property type="entry name" value="DSRM_MRPL44"/>
    <property type="match status" value="1"/>
</dbReference>
<reference evidence="10 11" key="1">
    <citation type="journal article" date="2021" name="BMC Biol.">
        <title>Horizontally acquired antibacterial genes associated with adaptive radiation of ladybird beetles.</title>
        <authorList>
            <person name="Li H.S."/>
            <person name="Tang X.F."/>
            <person name="Huang Y.H."/>
            <person name="Xu Z.Y."/>
            <person name="Chen M.L."/>
            <person name="Du X.Y."/>
            <person name="Qiu B.Y."/>
            <person name="Chen P.T."/>
            <person name="Zhang W."/>
            <person name="Slipinski A."/>
            <person name="Escalona H.E."/>
            <person name="Waterhouse R.M."/>
            <person name="Zwick A."/>
            <person name="Pang H."/>
        </authorList>
    </citation>
    <scope>NUCLEOTIDE SEQUENCE [LARGE SCALE GENOMIC DNA]</scope>
    <source>
        <strain evidence="10">SYSU2018</strain>
    </source>
</reference>
<dbReference type="Pfam" id="PF22892">
    <property type="entry name" value="DSRM_MRPL44"/>
    <property type="match status" value="1"/>
</dbReference>
<dbReference type="PANTHER" id="PTHR11207">
    <property type="entry name" value="RIBONUCLEASE III"/>
    <property type="match status" value="1"/>
</dbReference>
<dbReference type="GO" id="GO:0005739">
    <property type="term" value="C:mitochondrion"/>
    <property type="evidence" value="ECO:0007669"/>
    <property type="project" value="UniProtKB-SubCell"/>
</dbReference>
<gene>
    <name evidence="10" type="ORF">HHI36_021442</name>
</gene>
<keyword evidence="3" id="KW-0809">Transit peptide</keyword>
<sequence>MFLLRNSFRKSTKVFAYITFSINQEPQRQIHRWVSPTLRELKRRRDKVGPEKPFARSSFLEWNYEAEIYAFGKRLGENFNKDILKRALTHKSYIIQKELEGETTDLQSNQDLIEEGSLIISECLNEEYGKIYVKDIADSIIKHLTTEDMLSHVAKHLGLTDLVLTSELPVEKSTLANTFKAVIAALKQSQDLERAKKFIKDFLIVQLNGQTVFDLWEPEEPIEYLNNILKKKGIEQFEARLCNESASNTILANYQVGLYSNKKLLGIGWGENVEIAKNTAALDAIRRMYKLRTVLI</sequence>
<dbReference type="GO" id="GO:0003723">
    <property type="term" value="F:RNA binding"/>
    <property type="evidence" value="ECO:0007669"/>
    <property type="project" value="UniProtKB-KW"/>
</dbReference>
<evidence type="ECO:0000313" key="11">
    <source>
        <dbReference type="Proteomes" id="UP001516400"/>
    </source>
</evidence>
<feature type="domain" description="RNase III" evidence="9">
    <location>
        <begin position="82"/>
        <end position="212"/>
    </location>
</feature>
<keyword evidence="11" id="KW-1185">Reference proteome</keyword>
<name>A0ABD2MXL3_9CUCU</name>
<dbReference type="InterPro" id="IPR036389">
    <property type="entry name" value="RNase_III_sf"/>
</dbReference>
<evidence type="ECO:0000256" key="7">
    <source>
        <dbReference type="ARBA" id="ARBA00024034"/>
    </source>
</evidence>
<accession>A0ABD2MXL3</accession>
<dbReference type="EMBL" id="JABFTP020000042">
    <property type="protein sequence ID" value="KAL3270937.1"/>
    <property type="molecule type" value="Genomic_DNA"/>
</dbReference>
<dbReference type="InterPro" id="IPR000999">
    <property type="entry name" value="RNase_III_dom"/>
</dbReference>
<protein>
    <recommendedName>
        <fullName evidence="8">Large ribosomal subunit protein mL44</fullName>
    </recommendedName>
</protein>
<organism evidence="10 11">
    <name type="scientific">Cryptolaemus montrouzieri</name>
    <dbReference type="NCBI Taxonomy" id="559131"/>
    <lineage>
        <taxon>Eukaryota</taxon>
        <taxon>Metazoa</taxon>
        <taxon>Ecdysozoa</taxon>
        <taxon>Arthropoda</taxon>
        <taxon>Hexapoda</taxon>
        <taxon>Insecta</taxon>
        <taxon>Pterygota</taxon>
        <taxon>Neoptera</taxon>
        <taxon>Endopterygota</taxon>
        <taxon>Coleoptera</taxon>
        <taxon>Polyphaga</taxon>
        <taxon>Cucujiformia</taxon>
        <taxon>Coccinelloidea</taxon>
        <taxon>Coccinellidae</taxon>
        <taxon>Scymninae</taxon>
        <taxon>Scymnini</taxon>
        <taxon>Cryptolaemus</taxon>
    </lineage>
</organism>
<dbReference type="FunFam" id="3.30.160.20:FF:000037">
    <property type="entry name" value="39S ribosomal protein L44, mitochondrial"/>
    <property type="match status" value="1"/>
</dbReference>
<dbReference type="AlphaFoldDB" id="A0ABD2MXL3"/>